<keyword evidence="1" id="KW-0732">Signal</keyword>
<accession>A0A087M3F3</accession>
<dbReference type="Proteomes" id="UP000028981">
    <property type="component" value="Unassembled WGS sequence"/>
</dbReference>
<evidence type="ECO:0000313" key="4">
    <source>
        <dbReference type="Proteomes" id="UP000028981"/>
    </source>
</evidence>
<gene>
    <name evidence="3" type="ORF">JP75_07530</name>
</gene>
<evidence type="ECO:0000313" key="3">
    <source>
        <dbReference type="EMBL" id="KFL31406.1"/>
    </source>
</evidence>
<organism evidence="3 4">
    <name type="scientific">Devosia riboflavina</name>
    <dbReference type="NCBI Taxonomy" id="46914"/>
    <lineage>
        <taxon>Bacteria</taxon>
        <taxon>Pseudomonadati</taxon>
        <taxon>Pseudomonadota</taxon>
        <taxon>Alphaproteobacteria</taxon>
        <taxon>Hyphomicrobiales</taxon>
        <taxon>Devosiaceae</taxon>
        <taxon>Devosia</taxon>
    </lineage>
</organism>
<feature type="signal peptide" evidence="1">
    <location>
        <begin position="1"/>
        <end position="28"/>
    </location>
</feature>
<reference evidence="3 4" key="1">
    <citation type="submission" date="2014-08" db="EMBL/GenBank/DDBJ databases">
        <authorList>
            <person name="Hassan Y.I."/>
            <person name="Lepp D."/>
            <person name="Zhou T."/>
        </authorList>
    </citation>
    <scope>NUCLEOTIDE SEQUENCE [LARGE SCALE GENOMIC DNA]</scope>
    <source>
        <strain evidence="3 4">IFO13584</strain>
    </source>
</reference>
<feature type="chain" id="PRO_5001825867" description="Phosphodiester glycosidase domain-containing protein" evidence="1">
    <location>
        <begin position="29"/>
        <end position="260"/>
    </location>
</feature>
<sequence>MSSASLRTAAVSLLFGAFVILPVTPALAAAPSCAKEEFEGARYTVCEVGDAGDIRLFWDGEDGPYRSFSALSEALKSGGEELRFAMNAGMYDTNFRPLGLYVEEGSERVGISTAEATAGSQPVPNFLKKPNGVFYVGQDGKAGILTTEEFVAADLEPRIATQSGPMLVIDGALHPMLIPNSTDKTARSGVGVCENGVVRFAVSDGRVNFHEFARLFRDQLGCANALFLDGGRGVGLYSPELRRNDFSWHGGYGPMFGIAD</sequence>
<dbReference type="EMBL" id="JQGC01000006">
    <property type="protein sequence ID" value="KFL31406.1"/>
    <property type="molecule type" value="Genomic_DNA"/>
</dbReference>
<dbReference type="AlphaFoldDB" id="A0A087M3F3"/>
<feature type="domain" description="Phosphodiester glycosidase" evidence="2">
    <location>
        <begin position="83"/>
        <end position="237"/>
    </location>
</feature>
<evidence type="ECO:0000256" key="1">
    <source>
        <dbReference type="SAM" id="SignalP"/>
    </source>
</evidence>
<comment type="caution">
    <text evidence="3">The sequence shown here is derived from an EMBL/GenBank/DDBJ whole genome shotgun (WGS) entry which is preliminary data.</text>
</comment>
<proteinExistence type="predicted"/>
<name>A0A087M3F3_9HYPH</name>
<dbReference type="STRING" id="46914.JP75_07530"/>
<keyword evidence="4" id="KW-1185">Reference proteome</keyword>
<dbReference type="Pfam" id="PF09992">
    <property type="entry name" value="NAGPA"/>
    <property type="match status" value="1"/>
</dbReference>
<protein>
    <recommendedName>
        <fullName evidence="2">Phosphodiester glycosidase domain-containing protein</fullName>
    </recommendedName>
</protein>
<dbReference type="InterPro" id="IPR018711">
    <property type="entry name" value="NAGPA"/>
</dbReference>
<evidence type="ECO:0000259" key="2">
    <source>
        <dbReference type="Pfam" id="PF09992"/>
    </source>
</evidence>